<evidence type="ECO:0000256" key="1">
    <source>
        <dbReference type="SAM" id="Phobius"/>
    </source>
</evidence>
<feature type="transmembrane region" description="Helical" evidence="1">
    <location>
        <begin position="21"/>
        <end position="40"/>
    </location>
</feature>
<keyword evidence="1" id="KW-0472">Membrane</keyword>
<feature type="transmembrane region" description="Helical" evidence="1">
    <location>
        <begin position="46"/>
        <end position="64"/>
    </location>
</feature>
<keyword evidence="1" id="KW-0812">Transmembrane</keyword>
<accession>A0ABY8GKT0</accession>
<keyword evidence="4" id="KW-1185">Reference proteome</keyword>
<reference evidence="3 4" key="1">
    <citation type="submission" date="2022-02" db="EMBL/GenBank/DDBJ databases">
        <title>Phenotypic, genotypic and serological characterization of Edwardsiella ictaluri from catfish and ornamental fish species.</title>
        <authorList>
            <person name="Rose D."/>
            <person name="Tekedar H.C."/>
            <person name="Waldbieser G.C."/>
            <person name="Aarattuthodi S."/>
            <person name="Griffin M.J."/>
        </authorList>
    </citation>
    <scope>NUCLEOTIDE SEQUENCE [LARGE SCALE GENOMIC DNA]</scope>
    <source>
        <strain evidence="3 4">13 TAL-140 K3</strain>
    </source>
</reference>
<keyword evidence="1" id="KW-1133">Transmembrane helix</keyword>
<protein>
    <recommendedName>
        <fullName evidence="2">Mechanosensitive ion channel inner membrane domain-containing protein</fullName>
    </recommendedName>
</protein>
<evidence type="ECO:0000259" key="2">
    <source>
        <dbReference type="Pfam" id="PF12794"/>
    </source>
</evidence>
<gene>
    <name evidence="3" type="ORF">MAY91_08720</name>
</gene>
<sequence length="118" mass="13017">MSTSLGWGERQVRRAMRYYRTSIWLIAPLLMAVVIFNNLANRSFTSTLGCACFIMMCPTLLLLATSLRRAGTPLYLNRADSGENQLNHLLWGGLLYALLTEYAGHKKPAPGAGLGGNR</sequence>
<organism evidence="3 4">
    <name type="scientific">Edwardsiella ictaluri</name>
    <dbReference type="NCBI Taxonomy" id="67780"/>
    <lineage>
        <taxon>Bacteria</taxon>
        <taxon>Pseudomonadati</taxon>
        <taxon>Pseudomonadota</taxon>
        <taxon>Gammaproteobacteria</taxon>
        <taxon>Enterobacterales</taxon>
        <taxon>Hafniaceae</taxon>
        <taxon>Edwardsiella</taxon>
    </lineage>
</organism>
<dbReference type="InterPro" id="IPR025692">
    <property type="entry name" value="MscS_IM_dom1"/>
</dbReference>
<name>A0ABY8GKT0_EDWIC</name>
<proteinExistence type="predicted"/>
<evidence type="ECO:0000313" key="3">
    <source>
        <dbReference type="EMBL" id="WFN97971.1"/>
    </source>
</evidence>
<dbReference type="RefSeq" id="WP_035608647.1">
    <property type="nucleotide sequence ID" value="NZ_AP028097.1"/>
</dbReference>
<feature type="domain" description="Mechanosensitive ion channel inner membrane" evidence="2">
    <location>
        <begin position="5"/>
        <end position="96"/>
    </location>
</feature>
<evidence type="ECO:0000313" key="4">
    <source>
        <dbReference type="Proteomes" id="UP001222680"/>
    </source>
</evidence>
<dbReference type="Pfam" id="PF12794">
    <property type="entry name" value="MscS_TM"/>
    <property type="match status" value="1"/>
</dbReference>
<dbReference type="Proteomes" id="UP001222680">
    <property type="component" value="Chromosome"/>
</dbReference>
<dbReference type="EMBL" id="CP092014">
    <property type="protein sequence ID" value="WFN97971.1"/>
    <property type="molecule type" value="Genomic_DNA"/>
</dbReference>
<dbReference type="GeneID" id="69537484"/>